<dbReference type="Pfam" id="PF12725">
    <property type="entry name" value="DUF3810"/>
    <property type="match status" value="1"/>
</dbReference>
<organism evidence="2 3">
    <name type="scientific">Elizabethkingia anophelis</name>
    <dbReference type="NCBI Taxonomy" id="1117645"/>
    <lineage>
        <taxon>Bacteria</taxon>
        <taxon>Pseudomonadati</taxon>
        <taxon>Bacteroidota</taxon>
        <taxon>Flavobacteriia</taxon>
        <taxon>Flavobacteriales</taxon>
        <taxon>Weeksellaceae</taxon>
        <taxon>Elizabethkingia</taxon>
    </lineage>
</organism>
<keyword evidence="1" id="KW-0812">Transmembrane</keyword>
<feature type="transmembrane region" description="Helical" evidence="1">
    <location>
        <begin position="89"/>
        <end position="113"/>
    </location>
</feature>
<feature type="transmembrane region" description="Helical" evidence="1">
    <location>
        <begin position="12"/>
        <end position="29"/>
    </location>
</feature>
<dbReference type="AlphaFoldDB" id="A0A7Z7LUT5"/>
<evidence type="ECO:0000256" key="1">
    <source>
        <dbReference type="SAM" id="Phobius"/>
    </source>
</evidence>
<feature type="transmembrane region" description="Helical" evidence="1">
    <location>
        <begin position="64"/>
        <end position="82"/>
    </location>
</feature>
<evidence type="ECO:0000313" key="3">
    <source>
        <dbReference type="Proteomes" id="UP000254876"/>
    </source>
</evidence>
<keyword evidence="1" id="KW-0472">Membrane</keyword>
<reference evidence="2 3" key="1">
    <citation type="submission" date="2018-06" db="EMBL/GenBank/DDBJ databases">
        <authorList>
            <consortium name="Pathogen Informatics"/>
            <person name="Doyle S."/>
        </authorList>
    </citation>
    <scope>NUCLEOTIDE SEQUENCE [LARGE SCALE GENOMIC DNA]</scope>
    <source>
        <strain evidence="2 3">NCTC10588</strain>
    </source>
</reference>
<comment type="caution">
    <text evidence="2">The sequence shown here is derived from an EMBL/GenBank/DDBJ whole genome shotgun (WGS) entry which is preliminary data.</text>
</comment>
<proteinExistence type="predicted"/>
<dbReference type="Proteomes" id="UP000254876">
    <property type="component" value="Unassembled WGS sequence"/>
</dbReference>
<accession>A0A7Z7LUT5</accession>
<gene>
    <name evidence="2" type="ORF">NCTC10588_01403</name>
</gene>
<dbReference type="EMBL" id="UFYD01000001">
    <property type="protein sequence ID" value="STD00069.1"/>
    <property type="molecule type" value="Genomic_DNA"/>
</dbReference>
<protein>
    <submittedName>
        <fullName evidence="2">Protein of uncharacterized function (DUF3810)</fullName>
    </submittedName>
</protein>
<keyword evidence="1" id="KW-1133">Transmembrane helix</keyword>
<evidence type="ECO:0000313" key="2">
    <source>
        <dbReference type="EMBL" id="STD00069.1"/>
    </source>
</evidence>
<dbReference type="InterPro" id="IPR024294">
    <property type="entry name" value="DUF3810"/>
</dbReference>
<sequence>MVDTKNKLIYKKRFWAGLWLAQFFIFFLLSKTEKGVLFFEKLFSATQKIRVGIIKHIPFSAGDAFYLFLSIFLIALAVLSIRKKSRKRALLILLISINILYFVYQSLWGMLYFQKPLLSRDKIQTIDTEKLKPLAEYYLQQCITLRKAHPSESFQIESQTALEAEIIAQQQTIAYTYGKGRSIDISLKPSLYKSVMSYTGILGYYNPFSSESQYNPELPPTYTPFTLSHETAHQIGFAREEEANFIAFIIGENSSNYELKYSAYWYAMKTILFNISKKDLKYSKNFLKNLPKELMNDYKIEKKFYKDHEGKTQDFFSFTNNLFLKSNRQDGSITYNYFIYLLLDHHKEKGLHQ</sequence>
<name>A0A7Z7LUT5_9FLAO</name>